<name>A0AAQ4DCU5_AMBAM</name>
<dbReference type="Proteomes" id="UP001321473">
    <property type="component" value="Unassembled WGS sequence"/>
</dbReference>
<protein>
    <submittedName>
        <fullName evidence="2">Uncharacterized protein</fullName>
    </submittedName>
</protein>
<accession>A0AAQ4DCU5</accession>
<evidence type="ECO:0000313" key="3">
    <source>
        <dbReference type="Proteomes" id="UP001321473"/>
    </source>
</evidence>
<gene>
    <name evidence="2" type="ORF">V5799_028451</name>
</gene>
<sequence length="68" mass="8191">MASYHHFTDKCVDSGKATGYISCKRERHSQRRRHQFEHVERHLDVGYWTHATPHPHRTNSENERRPPK</sequence>
<comment type="caution">
    <text evidence="2">The sequence shown here is derived from an EMBL/GenBank/DDBJ whole genome shotgun (WGS) entry which is preliminary data.</text>
</comment>
<dbReference type="EMBL" id="JARKHS020032320">
    <property type="protein sequence ID" value="KAK8760285.1"/>
    <property type="molecule type" value="Genomic_DNA"/>
</dbReference>
<evidence type="ECO:0000256" key="1">
    <source>
        <dbReference type="SAM" id="MobiDB-lite"/>
    </source>
</evidence>
<feature type="region of interest" description="Disordered" evidence="1">
    <location>
        <begin position="47"/>
        <end position="68"/>
    </location>
</feature>
<proteinExistence type="predicted"/>
<keyword evidence="3" id="KW-1185">Reference proteome</keyword>
<dbReference type="AlphaFoldDB" id="A0AAQ4DCU5"/>
<evidence type="ECO:0000313" key="2">
    <source>
        <dbReference type="EMBL" id="KAK8760285.1"/>
    </source>
</evidence>
<reference evidence="2 3" key="1">
    <citation type="journal article" date="2023" name="Arcadia Sci">
        <title>De novo assembly of a long-read Amblyomma americanum tick genome.</title>
        <authorList>
            <person name="Chou S."/>
            <person name="Poskanzer K.E."/>
            <person name="Rollins M."/>
            <person name="Thuy-Boun P.S."/>
        </authorList>
    </citation>
    <scope>NUCLEOTIDE SEQUENCE [LARGE SCALE GENOMIC DNA]</scope>
    <source>
        <strain evidence="2">F_SG_1</strain>
        <tissue evidence="2">Salivary glands</tissue>
    </source>
</reference>
<feature type="compositionally biased region" description="Basic and acidic residues" evidence="1">
    <location>
        <begin position="58"/>
        <end position="68"/>
    </location>
</feature>
<organism evidence="2 3">
    <name type="scientific">Amblyomma americanum</name>
    <name type="common">Lone star tick</name>
    <dbReference type="NCBI Taxonomy" id="6943"/>
    <lineage>
        <taxon>Eukaryota</taxon>
        <taxon>Metazoa</taxon>
        <taxon>Ecdysozoa</taxon>
        <taxon>Arthropoda</taxon>
        <taxon>Chelicerata</taxon>
        <taxon>Arachnida</taxon>
        <taxon>Acari</taxon>
        <taxon>Parasitiformes</taxon>
        <taxon>Ixodida</taxon>
        <taxon>Ixodoidea</taxon>
        <taxon>Ixodidae</taxon>
        <taxon>Amblyomminae</taxon>
        <taxon>Amblyomma</taxon>
    </lineage>
</organism>